<dbReference type="InterPro" id="IPR032816">
    <property type="entry name" value="VTT_dom"/>
</dbReference>
<evidence type="ECO:0000313" key="8">
    <source>
        <dbReference type="EMBL" id="AFL75558.1"/>
    </source>
</evidence>
<reference evidence="8 9" key="1">
    <citation type="submission" date="2012-06" db="EMBL/GenBank/DDBJ databases">
        <title>Complete sequence of Thiocystis violascens DSM 198.</title>
        <authorList>
            <consortium name="US DOE Joint Genome Institute"/>
            <person name="Lucas S."/>
            <person name="Han J."/>
            <person name="Lapidus A."/>
            <person name="Cheng J.-F."/>
            <person name="Goodwin L."/>
            <person name="Pitluck S."/>
            <person name="Peters L."/>
            <person name="Ovchinnikova G."/>
            <person name="Teshima H."/>
            <person name="Detter J.C."/>
            <person name="Han C."/>
            <person name="Tapia R."/>
            <person name="Land M."/>
            <person name="Hauser L."/>
            <person name="Kyrpides N."/>
            <person name="Ivanova N."/>
            <person name="Pagani I."/>
            <person name="Vogl K."/>
            <person name="Liu Z."/>
            <person name="Frigaard N.-U."/>
            <person name="Bryant D."/>
            <person name="Woyke T."/>
        </authorList>
    </citation>
    <scope>NUCLEOTIDE SEQUENCE [LARGE SCALE GENOMIC DNA]</scope>
    <source>
        <strain evidence="9">ATCC 17096 / DSM 198 / 6111</strain>
    </source>
</reference>
<keyword evidence="5 6" id="KW-0472">Membrane</keyword>
<dbReference type="AlphaFoldDB" id="I3YEZ0"/>
<accession>I3YEZ0</accession>
<evidence type="ECO:0000256" key="6">
    <source>
        <dbReference type="SAM" id="Phobius"/>
    </source>
</evidence>
<evidence type="ECO:0000256" key="4">
    <source>
        <dbReference type="ARBA" id="ARBA00022989"/>
    </source>
</evidence>
<dbReference type="RefSeq" id="WP_014779953.1">
    <property type="nucleotide sequence ID" value="NC_018012.1"/>
</dbReference>
<dbReference type="HOGENOM" id="CLU_044208_1_1_6"/>
<dbReference type="Proteomes" id="UP000006062">
    <property type="component" value="Chromosome"/>
</dbReference>
<evidence type="ECO:0000256" key="3">
    <source>
        <dbReference type="ARBA" id="ARBA00022692"/>
    </source>
</evidence>
<comment type="subcellular location">
    <subcellularLocation>
        <location evidence="1">Cell membrane</location>
        <topology evidence="1">Multi-pass membrane protein</topology>
    </subcellularLocation>
</comment>
<feature type="domain" description="VTT" evidence="7">
    <location>
        <begin position="34"/>
        <end position="160"/>
    </location>
</feature>
<dbReference type="eggNOG" id="COG0586">
    <property type="taxonomic scope" value="Bacteria"/>
</dbReference>
<gene>
    <name evidence="8" type="ordered locus">Thivi_3708</name>
</gene>
<sequence>MLHEAVDWILATVSSWGYAGIFVMMAIESSFFPFPSEVVLIPAGYLAHQGKMDLILILLASVGGSLVGAFFNYGFALWVGRPFLERYGKYFFIRPALLHQADAFFVKHGAISTFTGRLIPGIRQLISLPAGLCRMTIPTFAFYTGLGVGIWSIVLIALGYFIGGNEALIKNNLTLVTLAALIFVGLTLVGYVVWQRRQAASS</sequence>
<name>I3YEZ0_THIV6</name>
<dbReference type="PANTHER" id="PTHR42709:SF6">
    <property type="entry name" value="UNDECAPRENYL PHOSPHATE TRANSPORTER A"/>
    <property type="match status" value="1"/>
</dbReference>
<dbReference type="OrthoDB" id="9780918at2"/>
<evidence type="ECO:0000256" key="2">
    <source>
        <dbReference type="ARBA" id="ARBA00022475"/>
    </source>
</evidence>
<evidence type="ECO:0000256" key="1">
    <source>
        <dbReference type="ARBA" id="ARBA00004651"/>
    </source>
</evidence>
<keyword evidence="9" id="KW-1185">Reference proteome</keyword>
<keyword evidence="4 6" id="KW-1133">Transmembrane helix</keyword>
<feature type="transmembrane region" description="Helical" evidence="6">
    <location>
        <begin position="174"/>
        <end position="194"/>
    </location>
</feature>
<feature type="transmembrane region" description="Helical" evidence="6">
    <location>
        <begin position="54"/>
        <end position="79"/>
    </location>
</feature>
<keyword evidence="2" id="KW-1003">Cell membrane</keyword>
<protein>
    <submittedName>
        <fullName evidence="8">Putative membrane-associated protein</fullName>
    </submittedName>
</protein>
<evidence type="ECO:0000313" key="9">
    <source>
        <dbReference type="Proteomes" id="UP000006062"/>
    </source>
</evidence>
<feature type="transmembrane region" description="Helical" evidence="6">
    <location>
        <begin position="140"/>
        <end position="162"/>
    </location>
</feature>
<dbReference type="GO" id="GO:0005886">
    <property type="term" value="C:plasma membrane"/>
    <property type="evidence" value="ECO:0007669"/>
    <property type="project" value="UniProtKB-SubCell"/>
</dbReference>
<dbReference type="InterPro" id="IPR051311">
    <property type="entry name" value="DedA_domain"/>
</dbReference>
<dbReference type="PANTHER" id="PTHR42709">
    <property type="entry name" value="ALKALINE PHOSPHATASE LIKE PROTEIN"/>
    <property type="match status" value="1"/>
</dbReference>
<proteinExistence type="predicted"/>
<dbReference type="STRING" id="765911.Thivi_3708"/>
<dbReference type="Pfam" id="PF09335">
    <property type="entry name" value="VTT_dom"/>
    <property type="match status" value="1"/>
</dbReference>
<evidence type="ECO:0000259" key="7">
    <source>
        <dbReference type="Pfam" id="PF09335"/>
    </source>
</evidence>
<dbReference type="KEGG" id="tvi:Thivi_3708"/>
<keyword evidence="3 6" id="KW-0812">Transmembrane</keyword>
<organism evidence="8 9">
    <name type="scientific">Thiocystis violascens (strain ATCC 17096 / DSM 198 / 6111)</name>
    <name type="common">Chromatium violascens</name>
    <dbReference type="NCBI Taxonomy" id="765911"/>
    <lineage>
        <taxon>Bacteria</taxon>
        <taxon>Pseudomonadati</taxon>
        <taxon>Pseudomonadota</taxon>
        <taxon>Gammaproteobacteria</taxon>
        <taxon>Chromatiales</taxon>
        <taxon>Chromatiaceae</taxon>
        <taxon>Thiocystis</taxon>
    </lineage>
</organism>
<feature type="transmembrane region" description="Helical" evidence="6">
    <location>
        <begin position="7"/>
        <end position="27"/>
    </location>
</feature>
<dbReference type="EMBL" id="CP003154">
    <property type="protein sequence ID" value="AFL75558.1"/>
    <property type="molecule type" value="Genomic_DNA"/>
</dbReference>
<evidence type="ECO:0000256" key="5">
    <source>
        <dbReference type="ARBA" id="ARBA00023136"/>
    </source>
</evidence>